<dbReference type="Gramene" id="ORUFI08G09300.1">
    <property type="protein sequence ID" value="ORUFI08G09300.1"/>
    <property type="gene ID" value="ORUFI08G09300"/>
</dbReference>
<sequence>MRASGEDGPATRATNPAAQPSGVFMVTTTVGSGSGGAALGNGCSDNDGGRQIWRHHPREGWICRPREWLRQQQRWLVRAVDSAGGEQIWRRP</sequence>
<organism evidence="2 3">
    <name type="scientific">Oryza rufipogon</name>
    <name type="common">Brownbeard rice</name>
    <name type="synonym">Asian wild rice</name>
    <dbReference type="NCBI Taxonomy" id="4529"/>
    <lineage>
        <taxon>Eukaryota</taxon>
        <taxon>Viridiplantae</taxon>
        <taxon>Streptophyta</taxon>
        <taxon>Embryophyta</taxon>
        <taxon>Tracheophyta</taxon>
        <taxon>Spermatophyta</taxon>
        <taxon>Magnoliopsida</taxon>
        <taxon>Liliopsida</taxon>
        <taxon>Poales</taxon>
        <taxon>Poaceae</taxon>
        <taxon>BOP clade</taxon>
        <taxon>Oryzoideae</taxon>
        <taxon>Oryzeae</taxon>
        <taxon>Oryzinae</taxon>
        <taxon>Oryza</taxon>
    </lineage>
</organism>
<evidence type="ECO:0000256" key="1">
    <source>
        <dbReference type="SAM" id="MobiDB-lite"/>
    </source>
</evidence>
<dbReference type="HOGENOM" id="CLU_2417143_0_0_1"/>
<protein>
    <submittedName>
        <fullName evidence="2">Uncharacterized protein</fullName>
    </submittedName>
</protein>
<dbReference type="AlphaFoldDB" id="A0A0E0QGH0"/>
<name>A0A0E0QGH0_ORYRU</name>
<evidence type="ECO:0000313" key="3">
    <source>
        <dbReference type="Proteomes" id="UP000008022"/>
    </source>
</evidence>
<accession>A0A0E0QGH0</accession>
<proteinExistence type="predicted"/>
<feature type="region of interest" description="Disordered" evidence="1">
    <location>
        <begin position="1"/>
        <end position="21"/>
    </location>
</feature>
<reference evidence="2" key="2">
    <citation type="submission" date="2015-06" db="UniProtKB">
        <authorList>
            <consortium name="EnsemblPlants"/>
        </authorList>
    </citation>
    <scope>IDENTIFICATION</scope>
</reference>
<dbReference type="EnsemblPlants" id="ORUFI08G09300.1">
    <property type="protein sequence ID" value="ORUFI08G09300.1"/>
    <property type="gene ID" value="ORUFI08G09300"/>
</dbReference>
<reference evidence="3" key="1">
    <citation type="submission" date="2013-06" db="EMBL/GenBank/DDBJ databases">
        <authorList>
            <person name="Zhao Q."/>
        </authorList>
    </citation>
    <scope>NUCLEOTIDE SEQUENCE</scope>
    <source>
        <strain evidence="3">cv. W1943</strain>
    </source>
</reference>
<keyword evidence="3" id="KW-1185">Reference proteome</keyword>
<dbReference type="Proteomes" id="UP000008022">
    <property type="component" value="Unassembled WGS sequence"/>
</dbReference>
<evidence type="ECO:0000313" key="2">
    <source>
        <dbReference type="EnsemblPlants" id="ORUFI08G09300.1"/>
    </source>
</evidence>